<keyword evidence="3" id="KW-1185">Reference proteome</keyword>
<protein>
    <submittedName>
        <fullName evidence="2">Synaptic vesicle membrane protein VAT-1-like protein</fullName>
    </submittedName>
</protein>
<comment type="caution">
    <text evidence="2">The sequence shown here is derived from an EMBL/GenBank/DDBJ whole genome shotgun (WGS) entry which is preliminary data.</text>
</comment>
<dbReference type="Pfam" id="PF13602">
    <property type="entry name" value="ADH_zinc_N_2"/>
    <property type="match status" value="1"/>
</dbReference>
<dbReference type="PANTHER" id="PTHR44054">
    <property type="entry name" value="SYNAPTIC VESICLE MEMBRANE PROTEIN VAT-1 HOMOLOG-LIKE"/>
    <property type="match status" value="1"/>
</dbReference>
<evidence type="ECO:0000313" key="2">
    <source>
        <dbReference type="EMBL" id="ROT69606.1"/>
    </source>
</evidence>
<keyword evidence="1" id="KW-0560">Oxidoreductase</keyword>
<dbReference type="OrthoDB" id="203908at2759"/>
<dbReference type="PANTHER" id="PTHR44054:SF1">
    <property type="entry name" value="SYNAPTIC VESICLE MEMBRANE PROTEIN VAT-1 HOMOLOG"/>
    <property type="match status" value="1"/>
</dbReference>
<evidence type="ECO:0000256" key="1">
    <source>
        <dbReference type="ARBA" id="ARBA00023002"/>
    </source>
</evidence>
<accession>A0A423SZ86</accession>
<gene>
    <name evidence="2" type="ORF">C7M84_012168</name>
</gene>
<name>A0A423SZ86_PENVA</name>
<dbReference type="InterPro" id="IPR052100">
    <property type="entry name" value="SV-ATPase_mito-regulator"/>
</dbReference>
<dbReference type="InterPro" id="IPR036291">
    <property type="entry name" value="NAD(P)-bd_dom_sf"/>
</dbReference>
<dbReference type="GO" id="GO:0016491">
    <property type="term" value="F:oxidoreductase activity"/>
    <property type="evidence" value="ECO:0007669"/>
    <property type="project" value="UniProtKB-KW"/>
</dbReference>
<reference evidence="2 3" key="2">
    <citation type="submission" date="2019-01" db="EMBL/GenBank/DDBJ databases">
        <title>The decoding of complex shrimp genome reveals the adaptation for benthos swimmer, frequently molting mechanism and breeding impact on genome.</title>
        <authorList>
            <person name="Sun Y."/>
            <person name="Gao Y."/>
            <person name="Yu Y."/>
        </authorList>
    </citation>
    <scope>NUCLEOTIDE SEQUENCE [LARGE SCALE GENOMIC DNA]</scope>
    <source>
        <tissue evidence="2">Muscle</tissue>
    </source>
</reference>
<dbReference type="EMBL" id="QCYY01002545">
    <property type="protein sequence ID" value="ROT69606.1"/>
    <property type="molecule type" value="Genomic_DNA"/>
</dbReference>
<dbReference type="SUPFAM" id="SSF51735">
    <property type="entry name" value="NAD(P)-binding Rossmann-fold domains"/>
    <property type="match status" value="1"/>
</dbReference>
<dbReference type="Proteomes" id="UP000283509">
    <property type="component" value="Unassembled WGS sequence"/>
</dbReference>
<sequence length="159" mass="18198">MQENGVDYAIHHGQDYEREILKVRPQGVSIVLDSLAGAEFTRSQNLLEPLGKVVLIGAKGMIEGEHRSLWCILKTWWNTKNVSPQSLIMKNHAVAGFHLTELRKRDPKAFRKGWMEVRDMIADGVLRPRIDSVWKFEEIVEASKQISERKNIGKVIIKP</sequence>
<dbReference type="STRING" id="6689.A0A423SZ86"/>
<dbReference type="AlphaFoldDB" id="A0A423SZ86"/>
<reference evidence="2 3" key="1">
    <citation type="submission" date="2018-04" db="EMBL/GenBank/DDBJ databases">
        <authorList>
            <person name="Zhang X."/>
            <person name="Yuan J."/>
            <person name="Li F."/>
            <person name="Xiang J."/>
        </authorList>
    </citation>
    <scope>NUCLEOTIDE SEQUENCE [LARGE SCALE GENOMIC DNA]</scope>
    <source>
        <tissue evidence="2">Muscle</tissue>
    </source>
</reference>
<dbReference type="Gene3D" id="3.90.180.10">
    <property type="entry name" value="Medium-chain alcohol dehydrogenases, catalytic domain"/>
    <property type="match status" value="1"/>
</dbReference>
<organism evidence="2 3">
    <name type="scientific">Penaeus vannamei</name>
    <name type="common">Whiteleg shrimp</name>
    <name type="synonym">Litopenaeus vannamei</name>
    <dbReference type="NCBI Taxonomy" id="6689"/>
    <lineage>
        <taxon>Eukaryota</taxon>
        <taxon>Metazoa</taxon>
        <taxon>Ecdysozoa</taxon>
        <taxon>Arthropoda</taxon>
        <taxon>Crustacea</taxon>
        <taxon>Multicrustacea</taxon>
        <taxon>Malacostraca</taxon>
        <taxon>Eumalacostraca</taxon>
        <taxon>Eucarida</taxon>
        <taxon>Decapoda</taxon>
        <taxon>Dendrobranchiata</taxon>
        <taxon>Penaeoidea</taxon>
        <taxon>Penaeidae</taxon>
        <taxon>Penaeus</taxon>
    </lineage>
</organism>
<proteinExistence type="predicted"/>
<evidence type="ECO:0000313" key="3">
    <source>
        <dbReference type="Proteomes" id="UP000283509"/>
    </source>
</evidence>